<dbReference type="EMBL" id="BDDD01001879">
    <property type="protein sequence ID" value="GAV78909.1"/>
    <property type="molecule type" value="Genomic_DNA"/>
</dbReference>
<accession>A0A1Q3CF92</accession>
<dbReference type="InParanoid" id="A0A1Q3CF92"/>
<proteinExistence type="predicted"/>
<gene>
    <name evidence="1" type="ORF">CFOL_v3_22374</name>
</gene>
<sequence>MSIFCIEYVMSIFYYQEKNSAEPGVMSGKRTITEVLIYPFFSFIYKCHLLTHRRSHNRTKGICLLILYSSGGFGSLCESLRSQMPLSKGVTRNQEMRIFNLQKLSCAFTGNY</sequence>
<comment type="caution">
    <text evidence="1">The sequence shown here is derived from an EMBL/GenBank/DDBJ whole genome shotgun (WGS) entry which is preliminary data.</text>
</comment>
<evidence type="ECO:0000313" key="1">
    <source>
        <dbReference type="EMBL" id="GAV78909.1"/>
    </source>
</evidence>
<evidence type="ECO:0000313" key="2">
    <source>
        <dbReference type="Proteomes" id="UP000187406"/>
    </source>
</evidence>
<name>A0A1Q3CF92_CEPFO</name>
<protein>
    <submittedName>
        <fullName evidence="1">Uncharacterized protein</fullName>
    </submittedName>
</protein>
<organism evidence="1 2">
    <name type="scientific">Cephalotus follicularis</name>
    <name type="common">Albany pitcher plant</name>
    <dbReference type="NCBI Taxonomy" id="3775"/>
    <lineage>
        <taxon>Eukaryota</taxon>
        <taxon>Viridiplantae</taxon>
        <taxon>Streptophyta</taxon>
        <taxon>Embryophyta</taxon>
        <taxon>Tracheophyta</taxon>
        <taxon>Spermatophyta</taxon>
        <taxon>Magnoliopsida</taxon>
        <taxon>eudicotyledons</taxon>
        <taxon>Gunneridae</taxon>
        <taxon>Pentapetalae</taxon>
        <taxon>rosids</taxon>
        <taxon>fabids</taxon>
        <taxon>Oxalidales</taxon>
        <taxon>Cephalotaceae</taxon>
        <taxon>Cephalotus</taxon>
    </lineage>
</organism>
<keyword evidence="2" id="KW-1185">Reference proteome</keyword>
<reference evidence="2" key="1">
    <citation type="submission" date="2016-04" db="EMBL/GenBank/DDBJ databases">
        <title>Cephalotus genome sequencing.</title>
        <authorList>
            <person name="Fukushima K."/>
            <person name="Hasebe M."/>
            <person name="Fang X."/>
        </authorList>
    </citation>
    <scope>NUCLEOTIDE SEQUENCE [LARGE SCALE GENOMIC DNA]</scope>
    <source>
        <strain evidence="2">cv. St1</strain>
    </source>
</reference>
<dbReference type="AlphaFoldDB" id="A0A1Q3CF92"/>
<dbReference type="Proteomes" id="UP000187406">
    <property type="component" value="Unassembled WGS sequence"/>
</dbReference>